<dbReference type="PANTHER" id="PTHR11742">
    <property type="entry name" value="MANNOSYL-OLIGOSACCHARIDE ALPHA-1,2-MANNOSIDASE-RELATED"/>
    <property type="match status" value="1"/>
</dbReference>
<keyword evidence="5 8" id="KW-1015">Disulfide bond</keyword>
<evidence type="ECO:0000256" key="1">
    <source>
        <dbReference type="ARBA" id="ARBA00001913"/>
    </source>
</evidence>
<evidence type="ECO:0000256" key="4">
    <source>
        <dbReference type="ARBA" id="ARBA00022801"/>
    </source>
</evidence>
<dbReference type="GO" id="GO:0016020">
    <property type="term" value="C:membrane"/>
    <property type="evidence" value="ECO:0007669"/>
    <property type="project" value="InterPro"/>
</dbReference>
<evidence type="ECO:0000256" key="9">
    <source>
        <dbReference type="RuleBase" id="RU361193"/>
    </source>
</evidence>
<evidence type="ECO:0000256" key="10">
    <source>
        <dbReference type="SAM" id="MobiDB-lite"/>
    </source>
</evidence>
<reference evidence="12" key="1">
    <citation type="journal article" date="2020" name="Stud. Mycol.">
        <title>101 Dothideomycetes genomes: a test case for predicting lifestyles and emergence of pathogens.</title>
        <authorList>
            <person name="Haridas S."/>
            <person name="Albert R."/>
            <person name="Binder M."/>
            <person name="Bloem J."/>
            <person name="Labutti K."/>
            <person name="Salamov A."/>
            <person name="Andreopoulos B."/>
            <person name="Baker S."/>
            <person name="Barry K."/>
            <person name="Bills G."/>
            <person name="Bluhm B."/>
            <person name="Cannon C."/>
            <person name="Castanera R."/>
            <person name="Culley D."/>
            <person name="Daum C."/>
            <person name="Ezra D."/>
            <person name="Gonzalez J."/>
            <person name="Henrissat B."/>
            <person name="Kuo A."/>
            <person name="Liang C."/>
            <person name="Lipzen A."/>
            <person name="Lutzoni F."/>
            <person name="Magnuson J."/>
            <person name="Mondo S."/>
            <person name="Nolan M."/>
            <person name="Ohm R."/>
            <person name="Pangilinan J."/>
            <person name="Park H.-J."/>
            <person name="Ramirez L."/>
            <person name="Alfaro M."/>
            <person name="Sun H."/>
            <person name="Tritt A."/>
            <person name="Yoshinaga Y."/>
            <person name="Zwiers L.-H."/>
            <person name="Turgeon B."/>
            <person name="Goodwin S."/>
            <person name="Spatafora J."/>
            <person name="Crous P."/>
            <person name="Grigoriev I."/>
        </authorList>
    </citation>
    <scope>NUCLEOTIDE SEQUENCE</scope>
    <source>
        <strain evidence="12">CBS 121167</strain>
    </source>
</reference>
<feature type="compositionally biased region" description="Basic and acidic residues" evidence="10">
    <location>
        <begin position="407"/>
        <end position="427"/>
    </location>
</feature>
<dbReference type="Pfam" id="PF01532">
    <property type="entry name" value="Glyco_hydro_47"/>
    <property type="match status" value="1"/>
</dbReference>
<feature type="compositionally biased region" description="Basic and acidic residues" evidence="10">
    <location>
        <begin position="465"/>
        <end position="485"/>
    </location>
</feature>
<feature type="signal peptide" evidence="11">
    <location>
        <begin position="1"/>
        <end position="29"/>
    </location>
</feature>
<keyword evidence="9" id="KW-0326">Glycosidase</keyword>
<feature type="active site" description="Proton donor" evidence="6">
    <location>
        <position position="690"/>
    </location>
</feature>
<feature type="binding site" evidence="7">
    <location>
        <position position="968"/>
    </location>
    <ligand>
        <name>Ca(2+)</name>
        <dbReference type="ChEBI" id="CHEBI:29108"/>
    </ligand>
</feature>
<keyword evidence="4 9" id="KW-0378">Hydrolase</keyword>
<evidence type="ECO:0000256" key="3">
    <source>
        <dbReference type="ARBA" id="ARBA00007658"/>
    </source>
</evidence>
<comment type="similarity">
    <text evidence="3 9">Belongs to the glycosyl hydrolase 47 family.</text>
</comment>
<organism evidence="12 13">
    <name type="scientific">Aplosporella prunicola CBS 121167</name>
    <dbReference type="NCBI Taxonomy" id="1176127"/>
    <lineage>
        <taxon>Eukaryota</taxon>
        <taxon>Fungi</taxon>
        <taxon>Dikarya</taxon>
        <taxon>Ascomycota</taxon>
        <taxon>Pezizomycotina</taxon>
        <taxon>Dothideomycetes</taxon>
        <taxon>Dothideomycetes incertae sedis</taxon>
        <taxon>Botryosphaeriales</taxon>
        <taxon>Aplosporellaceae</taxon>
        <taxon>Aplosporella</taxon>
    </lineage>
</organism>
<evidence type="ECO:0000256" key="2">
    <source>
        <dbReference type="ARBA" id="ARBA00004922"/>
    </source>
</evidence>
<dbReference type="SUPFAM" id="SSF48225">
    <property type="entry name" value="Seven-hairpin glycosidases"/>
    <property type="match status" value="1"/>
</dbReference>
<feature type="region of interest" description="Disordered" evidence="10">
    <location>
        <begin position="29"/>
        <end position="142"/>
    </location>
</feature>
<protein>
    <recommendedName>
        <fullName evidence="9">alpha-1,2-Mannosidase</fullName>
        <ecNumber evidence="9">3.2.1.-</ecNumber>
    </recommendedName>
</protein>
<keyword evidence="13" id="KW-1185">Reference proteome</keyword>
<keyword evidence="11" id="KW-0732">Signal</keyword>
<dbReference type="EC" id="3.2.1.-" evidence="9"/>
<dbReference type="GeneID" id="54296278"/>
<dbReference type="EMBL" id="ML995479">
    <property type="protein sequence ID" value="KAF2144381.1"/>
    <property type="molecule type" value="Genomic_DNA"/>
</dbReference>
<dbReference type="InterPro" id="IPR036026">
    <property type="entry name" value="Seven-hairpin_glycosidases"/>
</dbReference>
<dbReference type="GO" id="GO:0036503">
    <property type="term" value="P:ERAD pathway"/>
    <property type="evidence" value="ECO:0007669"/>
    <property type="project" value="UniProtKB-ARBA"/>
</dbReference>
<name>A0A6A6BPA5_9PEZI</name>
<feature type="active site" description="Proton donor" evidence="6">
    <location>
        <position position="281"/>
    </location>
</feature>
<keyword evidence="7" id="KW-0479">Metal-binding</keyword>
<feature type="active site" evidence="6">
    <location>
        <position position="882"/>
    </location>
</feature>
<proteinExistence type="inferred from homology"/>
<dbReference type="GO" id="GO:0005975">
    <property type="term" value="P:carbohydrate metabolic process"/>
    <property type="evidence" value="ECO:0007669"/>
    <property type="project" value="InterPro"/>
</dbReference>
<feature type="region of interest" description="Disordered" evidence="10">
    <location>
        <begin position="804"/>
        <end position="835"/>
    </location>
</feature>
<dbReference type="Gene3D" id="1.50.10.10">
    <property type="match status" value="3"/>
</dbReference>
<evidence type="ECO:0000256" key="6">
    <source>
        <dbReference type="PIRSR" id="PIRSR601382-1"/>
    </source>
</evidence>
<feature type="compositionally biased region" description="Polar residues" evidence="10">
    <location>
        <begin position="29"/>
        <end position="45"/>
    </location>
</feature>
<evidence type="ECO:0000256" key="7">
    <source>
        <dbReference type="PIRSR" id="PIRSR601382-2"/>
    </source>
</evidence>
<keyword evidence="7" id="KW-0106">Calcium</keyword>
<feature type="chain" id="PRO_5025410795" description="alpha-1,2-Mannosidase" evidence="11">
    <location>
        <begin position="30"/>
        <end position="980"/>
    </location>
</feature>
<dbReference type="GO" id="GO:0005783">
    <property type="term" value="C:endoplasmic reticulum"/>
    <property type="evidence" value="ECO:0007669"/>
    <property type="project" value="TreeGrafter"/>
</dbReference>
<dbReference type="RefSeq" id="XP_033400093.1">
    <property type="nucleotide sequence ID" value="XM_033538782.1"/>
</dbReference>
<comment type="cofactor">
    <cofactor evidence="1 7">
        <name>Ca(2+)</name>
        <dbReference type="ChEBI" id="CHEBI:29108"/>
    </cofactor>
</comment>
<dbReference type="OrthoDB" id="8118055at2759"/>
<sequence>MPPRPRRFRFLAVFAVITLLALYHFSGSGSDLGSKWRGSSLTGSGASDDKIDVLVPPPQGPISKEDKHPDVVVPAAEKTQDKLELPSITEPTKPAQKTAPASLETAAAPGKGKPSSPDHTVESDSEEQETLVPEEHDEGRKEVFVHEEADPIHWKKLEEHFPVTSTIQLPTGSPKPVPKVQHTFAKETPEQKKERIEKLAAIKEAFTFSWQGYKDYAWMKDELSPVSNGSRNPFAGWGATLVDALDTLHIMGLEDEFAEAVKAVGEIDFTTTFRKDIPLFETTIRYLGGLLSAYDLSEGKHKVLLDKAVELAEILMGAFDTPNRMPVTYYHWMPTYASQPHRAGNRAVLAEIGSLSMEFTRLAQLTKEPKYYDAIARITDAFYEWQDKTRIPGMWPVYVDASGCHRQSRDRPAPPANPDRRVSEAAEAKAAGAKAAEDKAAEDKAGDVKLSSTKNEESAVVTDGKTNDKVKPDPQRFDVKNPVPDDDHDLLGNSLWKRQLDDALSLGKAAAISDKDTKMAQHASAPEITKQNIKAAAAAVSEDPDCIPQGLTSVSATGREQFTLGGMSDSMYEYFPKEYLLLGGLVKEYQAMYEKSMVPVRNKLLYKPMLPPGSPEVLFSGTLGVSIPNVEGNMGEILTPEGAHLTCFAGGMFALGAKIFGIESDMEIAEQLTEGCVWAYNVTNTGIMPESFLLVPCDDIKGCEWNQTRYNEELDPSREARKTHYERQMSRYSSQVSEARAKATEAPAEAATTVADNEAVPTDEVKVAQGVIKRQLGDVSRDEAYKKANADALAAKAKEMAGKKPAAGAEAAEKEKPTKTVETGAQEAEEEDPDKKDPVIAHIYKPQKPLSHEAYVKNRIENERLPSGVKAVTSRGYILRPEAIESVWYMYRISGSAHWREVGWAMFEAVQKHCRAAYGYSAIDDVTRLEPVSKDEMESFWLAETLKYFYLLFADEELVSLDDWVLNTEAHPFRRPDAGE</sequence>
<accession>A0A6A6BPA5</accession>
<evidence type="ECO:0000313" key="12">
    <source>
        <dbReference type="EMBL" id="KAF2144381.1"/>
    </source>
</evidence>
<gene>
    <name evidence="12" type="ORF">K452DRAFT_266142</name>
</gene>
<dbReference type="GO" id="GO:0004571">
    <property type="term" value="F:mannosyl-oligosaccharide 1,2-alpha-mannosidase activity"/>
    <property type="evidence" value="ECO:0007669"/>
    <property type="project" value="InterPro"/>
</dbReference>
<feature type="disulfide bond" evidence="8">
    <location>
        <begin position="647"/>
        <end position="676"/>
    </location>
</feature>
<dbReference type="UniPathway" id="UPA00378"/>
<dbReference type="InterPro" id="IPR050749">
    <property type="entry name" value="Glycosyl_Hydrolase_47"/>
</dbReference>
<feature type="active site" evidence="6">
    <location>
        <position position="569"/>
    </location>
</feature>
<feature type="compositionally biased region" description="Basic and acidic residues" evidence="10">
    <location>
        <begin position="435"/>
        <end position="447"/>
    </location>
</feature>
<dbReference type="InterPro" id="IPR012341">
    <property type="entry name" value="6hp_glycosidase-like_sf"/>
</dbReference>
<dbReference type="PANTHER" id="PTHR11742:SF103">
    <property type="entry name" value="ENDOPLASMIC RETICULUM MANNOSIDASE MNL2-RELATED"/>
    <property type="match status" value="1"/>
</dbReference>
<feature type="region of interest" description="Disordered" evidence="10">
    <location>
        <begin position="404"/>
        <end position="485"/>
    </location>
</feature>
<dbReference type="InterPro" id="IPR001382">
    <property type="entry name" value="Glyco_hydro_47"/>
</dbReference>
<evidence type="ECO:0000256" key="8">
    <source>
        <dbReference type="PIRSR" id="PIRSR601382-3"/>
    </source>
</evidence>
<comment type="pathway">
    <text evidence="2">Protein modification; protein glycosylation.</text>
</comment>
<evidence type="ECO:0000256" key="5">
    <source>
        <dbReference type="ARBA" id="ARBA00023157"/>
    </source>
</evidence>
<dbReference type="GO" id="GO:0005509">
    <property type="term" value="F:calcium ion binding"/>
    <property type="evidence" value="ECO:0007669"/>
    <property type="project" value="InterPro"/>
</dbReference>
<dbReference type="Proteomes" id="UP000799438">
    <property type="component" value="Unassembled WGS sequence"/>
</dbReference>
<dbReference type="PRINTS" id="PR00747">
    <property type="entry name" value="GLYHDRLASE47"/>
</dbReference>
<feature type="compositionally biased region" description="Basic and acidic residues" evidence="10">
    <location>
        <begin position="133"/>
        <end position="142"/>
    </location>
</feature>
<evidence type="ECO:0000256" key="11">
    <source>
        <dbReference type="SAM" id="SignalP"/>
    </source>
</evidence>
<dbReference type="AlphaFoldDB" id="A0A6A6BPA5"/>
<evidence type="ECO:0000313" key="13">
    <source>
        <dbReference type="Proteomes" id="UP000799438"/>
    </source>
</evidence>